<dbReference type="Pfam" id="PF00079">
    <property type="entry name" value="Serpin"/>
    <property type="match status" value="1"/>
</dbReference>
<evidence type="ECO:0000259" key="2">
    <source>
        <dbReference type="Pfam" id="PF00079"/>
    </source>
</evidence>
<gene>
    <name evidence="3" type="ORF">H0E87_023980</name>
</gene>
<keyword evidence="4" id="KW-1185">Reference proteome</keyword>
<dbReference type="AlphaFoldDB" id="A0A8T2X7X6"/>
<dbReference type="Gene3D" id="3.30.497.10">
    <property type="entry name" value="Antithrombin, subunit I, domain 2"/>
    <property type="match status" value="1"/>
</dbReference>
<accession>A0A8T2X7X6</accession>
<sequence length="80" mass="9103">MQLYTTRSGVFDRDDDSRGGNLYVSSIYHKSFMEVNEGSTEVTAASAAVVFQKTAFVDKMDFVADHSFLFPDQRRQVDLR</sequence>
<dbReference type="SUPFAM" id="SSF56574">
    <property type="entry name" value="Serpins"/>
    <property type="match status" value="1"/>
</dbReference>
<proteinExistence type="inferred from homology"/>
<evidence type="ECO:0000313" key="4">
    <source>
        <dbReference type="Proteomes" id="UP000807159"/>
    </source>
</evidence>
<dbReference type="Proteomes" id="UP000807159">
    <property type="component" value="Chromosome 14"/>
</dbReference>
<dbReference type="Gene3D" id="2.30.39.10">
    <property type="entry name" value="Alpha-1-antitrypsin, domain 1"/>
    <property type="match status" value="1"/>
</dbReference>
<dbReference type="InterPro" id="IPR042178">
    <property type="entry name" value="Serpin_sf_1"/>
</dbReference>
<name>A0A8T2X7X6_POPDE</name>
<protein>
    <recommendedName>
        <fullName evidence="2">Serpin domain-containing protein</fullName>
    </recommendedName>
</protein>
<reference evidence="3" key="1">
    <citation type="journal article" date="2021" name="J. Hered.">
        <title>Genome Assembly of Salicaceae Populus deltoides (Eastern Cottonwood) I-69 Based on Nanopore Sequencing and Hi-C Technologies.</title>
        <authorList>
            <person name="Bai S."/>
            <person name="Wu H."/>
            <person name="Zhang J."/>
            <person name="Pan Z."/>
            <person name="Zhao W."/>
            <person name="Li Z."/>
            <person name="Tong C."/>
        </authorList>
    </citation>
    <scope>NUCLEOTIDE SEQUENCE</scope>
    <source>
        <tissue evidence="3">Leaf</tissue>
    </source>
</reference>
<evidence type="ECO:0000313" key="3">
    <source>
        <dbReference type="EMBL" id="KAH8488117.1"/>
    </source>
</evidence>
<organism evidence="3 4">
    <name type="scientific">Populus deltoides</name>
    <name type="common">Eastern poplar</name>
    <name type="synonym">Eastern cottonwood</name>
    <dbReference type="NCBI Taxonomy" id="3696"/>
    <lineage>
        <taxon>Eukaryota</taxon>
        <taxon>Viridiplantae</taxon>
        <taxon>Streptophyta</taxon>
        <taxon>Embryophyta</taxon>
        <taxon>Tracheophyta</taxon>
        <taxon>Spermatophyta</taxon>
        <taxon>Magnoliopsida</taxon>
        <taxon>eudicotyledons</taxon>
        <taxon>Gunneridae</taxon>
        <taxon>Pentapetalae</taxon>
        <taxon>rosids</taxon>
        <taxon>fabids</taxon>
        <taxon>Malpighiales</taxon>
        <taxon>Salicaceae</taxon>
        <taxon>Saliceae</taxon>
        <taxon>Populus</taxon>
    </lineage>
</organism>
<evidence type="ECO:0000256" key="1">
    <source>
        <dbReference type="ARBA" id="ARBA00009500"/>
    </source>
</evidence>
<dbReference type="InterPro" id="IPR042185">
    <property type="entry name" value="Serpin_sf_2"/>
</dbReference>
<comment type="similarity">
    <text evidence="1">Belongs to the serpin family.</text>
</comment>
<comment type="caution">
    <text evidence="3">The sequence shown here is derived from an EMBL/GenBank/DDBJ whole genome shotgun (WGS) entry which is preliminary data.</text>
</comment>
<dbReference type="InterPro" id="IPR036186">
    <property type="entry name" value="Serpin_sf"/>
</dbReference>
<dbReference type="InterPro" id="IPR023796">
    <property type="entry name" value="Serpin_dom"/>
</dbReference>
<feature type="domain" description="Serpin" evidence="2">
    <location>
        <begin position="18"/>
        <end position="70"/>
    </location>
</feature>
<dbReference type="EMBL" id="JACEGQ020000014">
    <property type="protein sequence ID" value="KAH8488117.1"/>
    <property type="molecule type" value="Genomic_DNA"/>
</dbReference>